<evidence type="ECO:0000256" key="3">
    <source>
        <dbReference type="ARBA" id="ARBA00022833"/>
    </source>
</evidence>
<feature type="region of interest" description="Disordered" evidence="5">
    <location>
        <begin position="826"/>
        <end position="855"/>
    </location>
</feature>
<feature type="compositionally biased region" description="Acidic residues" evidence="5">
    <location>
        <begin position="826"/>
        <end position="841"/>
    </location>
</feature>
<evidence type="ECO:0000256" key="1">
    <source>
        <dbReference type="ARBA" id="ARBA00022723"/>
    </source>
</evidence>
<keyword evidence="1" id="KW-0479">Metal-binding</keyword>
<dbReference type="InterPro" id="IPR027370">
    <property type="entry name" value="Znf-RING_euk"/>
</dbReference>
<feature type="compositionally biased region" description="Basic and acidic residues" evidence="5">
    <location>
        <begin position="413"/>
        <end position="437"/>
    </location>
</feature>
<feature type="compositionally biased region" description="Low complexity" evidence="5">
    <location>
        <begin position="81"/>
        <end position="93"/>
    </location>
</feature>
<dbReference type="eggNOG" id="ENOG502S9KV">
    <property type="taxonomic scope" value="Eukaryota"/>
</dbReference>
<feature type="compositionally biased region" description="Basic and acidic residues" evidence="5">
    <location>
        <begin position="149"/>
        <end position="163"/>
    </location>
</feature>
<evidence type="ECO:0000313" key="9">
    <source>
        <dbReference type="Proteomes" id="UP000266841"/>
    </source>
</evidence>
<accession>K0RJ98</accession>
<comment type="caution">
    <text evidence="8">The sequence shown here is derived from an EMBL/GenBank/DDBJ whole genome shotgun (WGS) entry which is preliminary data.</text>
</comment>
<name>K0RJ98_THAOC</name>
<dbReference type="Pfam" id="PF23011">
    <property type="entry name" value="PHD-1st_NSD"/>
    <property type="match status" value="1"/>
</dbReference>
<dbReference type="GO" id="GO:0008270">
    <property type="term" value="F:zinc ion binding"/>
    <property type="evidence" value="ECO:0007669"/>
    <property type="project" value="UniProtKB-KW"/>
</dbReference>
<evidence type="ECO:0000256" key="5">
    <source>
        <dbReference type="SAM" id="MobiDB-lite"/>
    </source>
</evidence>
<feature type="domain" description="PHD-type" evidence="6">
    <location>
        <begin position="745"/>
        <end position="796"/>
    </location>
</feature>
<protein>
    <recommendedName>
        <fullName evidence="10">RING-type domain-containing protein</fullName>
    </recommendedName>
</protein>
<proteinExistence type="predicted"/>
<dbReference type="InterPro" id="IPR050143">
    <property type="entry name" value="TRIM/RBCC"/>
</dbReference>
<feature type="region of interest" description="Disordered" evidence="5">
    <location>
        <begin position="358"/>
        <end position="382"/>
    </location>
</feature>
<gene>
    <name evidence="8" type="ORF">THAOC_32170</name>
</gene>
<feature type="compositionally biased region" description="Basic and acidic residues" evidence="5">
    <location>
        <begin position="683"/>
        <end position="692"/>
    </location>
</feature>
<dbReference type="InterPro" id="IPR019787">
    <property type="entry name" value="Znf_PHD-finger"/>
</dbReference>
<dbReference type="InterPro" id="IPR001841">
    <property type="entry name" value="Znf_RING"/>
</dbReference>
<dbReference type="PROSITE" id="PS50016">
    <property type="entry name" value="ZF_PHD_2"/>
    <property type="match status" value="1"/>
</dbReference>
<dbReference type="SMART" id="SM00184">
    <property type="entry name" value="RING"/>
    <property type="match status" value="2"/>
</dbReference>
<dbReference type="SUPFAM" id="SSF57903">
    <property type="entry name" value="FYVE/PHD zinc finger"/>
    <property type="match status" value="1"/>
</dbReference>
<dbReference type="EMBL" id="AGNL01045217">
    <property type="protein sequence ID" value="EJK48991.1"/>
    <property type="molecule type" value="Genomic_DNA"/>
</dbReference>
<dbReference type="AlphaFoldDB" id="K0RJ98"/>
<evidence type="ECO:0000259" key="6">
    <source>
        <dbReference type="PROSITE" id="PS50016"/>
    </source>
</evidence>
<feature type="compositionally biased region" description="Acidic residues" evidence="5">
    <location>
        <begin position="361"/>
        <end position="373"/>
    </location>
</feature>
<dbReference type="Pfam" id="PF13445">
    <property type="entry name" value="zf-RING_UBOX"/>
    <property type="match status" value="1"/>
</dbReference>
<feature type="compositionally biased region" description="Basic residues" evidence="5">
    <location>
        <begin position="29"/>
        <end position="39"/>
    </location>
</feature>
<dbReference type="PANTHER" id="PTHR24103">
    <property type="entry name" value="E3 UBIQUITIN-PROTEIN LIGASE TRIM"/>
    <property type="match status" value="1"/>
</dbReference>
<feature type="region of interest" description="Disordered" evidence="5">
    <location>
        <begin position="24"/>
        <end position="259"/>
    </location>
</feature>
<dbReference type="InterPro" id="IPR001965">
    <property type="entry name" value="Znf_PHD"/>
</dbReference>
<keyword evidence="2 4" id="KW-0863">Zinc-finger</keyword>
<evidence type="ECO:0008006" key="10">
    <source>
        <dbReference type="Google" id="ProtNLM"/>
    </source>
</evidence>
<dbReference type="SUPFAM" id="SSF57850">
    <property type="entry name" value="RING/U-box"/>
    <property type="match status" value="1"/>
</dbReference>
<dbReference type="OrthoDB" id="49163at2759"/>
<feature type="region of interest" description="Disordered" evidence="5">
    <location>
        <begin position="669"/>
        <end position="711"/>
    </location>
</feature>
<feature type="domain" description="RING-type" evidence="7">
    <location>
        <begin position="323"/>
        <end position="386"/>
    </location>
</feature>
<keyword evidence="9" id="KW-1185">Reference proteome</keyword>
<keyword evidence="3" id="KW-0862">Zinc</keyword>
<feature type="compositionally biased region" description="Acidic residues" evidence="5">
    <location>
        <begin position="699"/>
        <end position="708"/>
    </location>
</feature>
<dbReference type="InterPro" id="IPR059153">
    <property type="entry name" value="NSD_PHD-1st"/>
</dbReference>
<organism evidence="8 9">
    <name type="scientific">Thalassiosira oceanica</name>
    <name type="common">Marine diatom</name>
    <dbReference type="NCBI Taxonomy" id="159749"/>
    <lineage>
        <taxon>Eukaryota</taxon>
        <taxon>Sar</taxon>
        <taxon>Stramenopiles</taxon>
        <taxon>Ochrophyta</taxon>
        <taxon>Bacillariophyta</taxon>
        <taxon>Coscinodiscophyceae</taxon>
        <taxon>Thalassiosirophycidae</taxon>
        <taxon>Thalassiosirales</taxon>
        <taxon>Thalassiosiraceae</taxon>
        <taxon>Thalassiosira</taxon>
    </lineage>
</organism>
<dbReference type="PROSITE" id="PS50089">
    <property type="entry name" value="ZF_RING_2"/>
    <property type="match status" value="1"/>
</dbReference>
<evidence type="ECO:0000256" key="2">
    <source>
        <dbReference type="ARBA" id="ARBA00022771"/>
    </source>
</evidence>
<dbReference type="Proteomes" id="UP000266841">
    <property type="component" value="Unassembled WGS sequence"/>
</dbReference>
<feature type="compositionally biased region" description="Basic residues" evidence="5">
    <location>
        <begin position="115"/>
        <end position="135"/>
    </location>
</feature>
<feature type="region of interest" description="Disordered" evidence="5">
    <location>
        <begin position="724"/>
        <end position="746"/>
    </location>
</feature>
<dbReference type="PROSITE" id="PS00518">
    <property type="entry name" value="ZF_RING_1"/>
    <property type="match status" value="1"/>
</dbReference>
<evidence type="ECO:0000256" key="4">
    <source>
        <dbReference type="PROSITE-ProRule" id="PRU00175"/>
    </source>
</evidence>
<evidence type="ECO:0000313" key="8">
    <source>
        <dbReference type="EMBL" id="EJK48991.1"/>
    </source>
</evidence>
<evidence type="ECO:0000259" key="7">
    <source>
        <dbReference type="PROSITE" id="PS50089"/>
    </source>
</evidence>
<dbReference type="SMART" id="SM00249">
    <property type="entry name" value="PHD"/>
    <property type="match status" value="1"/>
</dbReference>
<dbReference type="InterPro" id="IPR013083">
    <property type="entry name" value="Znf_RING/FYVE/PHD"/>
</dbReference>
<feature type="compositionally biased region" description="Acidic residues" evidence="5">
    <location>
        <begin position="726"/>
        <end position="746"/>
    </location>
</feature>
<dbReference type="InterPro" id="IPR011011">
    <property type="entry name" value="Znf_FYVE_PHD"/>
</dbReference>
<dbReference type="InterPro" id="IPR017907">
    <property type="entry name" value="Znf_RING_CS"/>
</dbReference>
<dbReference type="Gene3D" id="3.30.40.10">
    <property type="entry name" value="Zinc/RING finger domain, C3HC4 (zinc finger)"/>
    <property type="match status" value="2"/>
</dbReference>
<sequence length="884" mass="95522">MAEATTPASCSVGESVCPSCGAAGASFSKKQRKKPHGERRCRACVGSSAISSMPTARLSKDAEPSGCGGGGGEAVEEGRVPSSIGGRPSIGSRAAEHERGDNDDAAAVMSDGKPKPKKSKKKKEKKKKHKKRKRSKNDEPDVSAECETPDLKARPAESRKPPDGEFEMTSGSTAKEEGLEQPPTKRMKRSNGHTNSPENEEGSRIEKEELDDAGGKWSPMQSSDEASFCGDDIEMHSKPPAAGRLKRGDSEDGNNSDQHVESIAELKRTIMGRNVQSIYDVDHAGEAALSSGGGERAAILDPAAAFGERGASVAAHLKQDLSCPICHDRFHEPVSLLCGHTFCRKCLSWWLERQGVRLGGEDSEEEGGEDEDGGSASNRGSCPACRRAIPSTKLGVNTALRSVMMALYGSEMNQRRRAEEREKRKATGGENGGLHERGNEVVVPFEEEDELRHLLAGKSGDQADEEGGWIRLYAAGGQGGWTDGSYRRGSGCSVALRRNVVLDDVDQRYQLSLSLTRCNYIRNKLATSSGGASIETSQYGTLDVELCLLSMEEDEVDDSGFPPFVAEGDDDEALVCTGPDRVHSCVESSVRLVQADALCGESIFGSNTDDKVAEVPLSRGMIGRDGSVRFRIDLQKAVSSRASGKEAPMVVKLRFHHVDTGAALELRLPTLGEGEDGEEDEIEFRGVERDGTKSSGYMMDDDGDEDHDAEPNQYQEDDFLVQGTQSDEEESAEDEEAEESAGEEGEVCEICRTGGDLIVCDGGDNEGGCGRAFHLECINLRTLPEGDWICKDCARELGFNVGIKGHEWKDGGETDKASDDEVIELDEADERQDEVIELDGSVDERAQGRNDGVIELDDSDDEVKVVLKKKKRPKRNTLEDSDSD</sequence>
<feature type="region of interest" description="Disordered" evidence="5">
    <location>
        <begin position="411"/>
        <end position="437"/>
    </location>
</feature>
<reference evidence="8 9" key="1">
    <citation type="journal article" date="2012" name="Genome Biol.">
        <title>Genome and low-iron response of an oceanic diatom adapted to chronic iron limitation.</title>
        <authorList>
            <person name="Lommer M."/>
            <person name="Specht M."/>
            <person name="Roy A.S."/>
            <person name="Kraemer L."/>
            <person name="Andreson R."/>
            <person name="Gutowska M.A."/>
            <person name="Wolf J."/>
            <person name="Bergner S.V."/>
            <person name="Schilhabel M.B."/>
            <person name="Klostermeier U.C."/>
            <person name="Beiko R.G."/>
            <person name="Rosenstiel P."/>
            <person name="Hippler M."/>
            <person name="Laroche J."/>
        </authorList>
    </citation>
    <scope>NUCLEOTIDE SEQUENCE [LARGE SCALE GENOMIC DNA]</scope>
    <source>
        <strain evidence="8 9">CCMP1005</strain>
    </source>
</reference>
<feature type="compositionally biased region" description="Acidic residues" evidence="5">
    <location>
        <begin position="673"/>
        <end position="682"/>
    </location>
</feature>